<keyword evidence="2" id="KW-1185">Reference proteome</keyword>
<evidence type="ECO:0000313" key="2">
    <source>
        <dbReference type="Proteomes" id="UP001454036"/>
    </source>
</evidence>
<organism evidence="1 2">
    <name type="scientific">Lithospermum erythrorhizon</name>
    <name type="common">Purple gromwell</name>
    <name type="synonym">Lithospermum officinale var. erythrorhizon</name>
    <dbReference type="NCBI Taxonomy" id="34254"/>
    <lineage>
        <taxon>Eukaryota</taxon>
        <taxon>Viridiplantae</taxon>
        <taxon>Streptophyta</taxon>
        <taxon>Embryophyta</taxon>
        <taxon>Tracheophyta</taxon>
        <taxon>Spermatophyta</taxon>
        <taxon>Magnoliopsida</taxon>
        <taxon>eudicotyledons</taxon>
        <taxon>Gunneridae</taxon>
        <taxon>Pentapetalae</taxon>
        <taxon>asterids</taxon>
        <taxon>lamiids</taxon>
        <taxon>Boraginales</taxon>
        <taxon>Boraginaceae</taxon>
        <taxon>Boraginoideae</taxon>
        <taxon>Lithospermeae</taxon>
        <taxon>Lithospermum</taxon>
    </lineage>
</organism>
<dbReference type="EMBL" id="BAABME010001623">
    <property type="protein sequence ID" value="GAA0150618.1"/>
    <property type="molecule type" value="Genomic_DNA"/>
</dbReference>
<comment type="caution">
    <text evidence="1">The sequence shown here is derived from an EMBL/GenBank/DDBJ whole genome shotgun (WGS) entry which is preliminary data.</text>
</comment>
<reference evidence="1 2" key="1">
    <citation type="submission" date="2024-01" db="EMBL/GenBank/DDBJ databases">
        <title>The complete chloroplast genome sequence of Lithospermum erythrorhizon: insights into the phylogenetic relationship among Boraginaceae species and the maternal lineages of purple gromwells.</title>
        <authorList>
            <person name="Okada T."/>
            <person name="Watanabe K."/>
        </authorList>
    </citation>
    <scope>NUCLEOTIDE SEQUENCE [LARGE SCALE GENOMIC DNA]</scope>
</reference>
<name>A0AAV3PK98_LITER</name>
<evidence type="ECO:0000313" key="1">
    <source>
        <dbReference type="EMBL" id="GAA0150618.1"/>
    </source>
</evidence>
<gene>
    <name evidence="1" type="ORF">LIER_09522</name>
</gene>
<sequence>MDAGINEKFCCDSAQLDDNQFSVVIRNGVGWGMDIVVNGSKWQSQGGKGWRGGELPKARYKGGAISAFSLRRWPKEMAAPLYSSHFSVNFFPILACFERIY</sequence>
<dbReference type="Proteomes" id="UP001454036">
    <property type="component" value="Unassembled WGS sequence"/>
</dbReference>
<dbReference type="AlphaFoldDB" id="A0AAV3PK98"/>
<protein>
    <submittedName>
        <fullName evidence="1">Uncharacterized protein</fullName>
    </submittedName>
</protein>
<accession>A0AAV3PK98</accession>
<proteinExistence type="predicted"/>